<reference evidence="2 3" key="1">
    <citation type="submission" date="2017-11" db="EMBL/GenBank/DDBJ databases">
        <title>De novo assembly and phasing of dikaryotic genomes from two isolates of Puccinia coronata f. sp. avenae, the causal agent of oat crown rust.</title>
        <authorList>
            <person name="Miller M.E."/>
            <person name="Zhang Y."/>
            <person name="Omidvar V."/>
            <person name="Sperschneider J."/>
            <person name="Schwessinger B."/>
            <person name="Raley C."/>
            <person name="Palmer J.M."/>
            <person name="Garnica D."/>
            <person name="Upadhyaya N."/>
            <person name="Rathjen J."/>
            <person name="Taylor J.M."/>
            <person name="Park R.F."/>
            <person name="Dodds P.N."/>
            <person name="Hirsch C.D."/>
            <person name="Kianian S.F."/>
            <person name="Figueroa M."/>
        </authorList>
    </citation>
    <scope>NUCLEOTIDE SEQUENCE [LARGE SCALE GENOMIC DNA]</scope>
    <source>
        <strain evidence="2">12NC29</strain>
    </source>
</reference>
<protein>
    <recommendedName>
        <fullName evidence="1">Endonuclease/exonuclease/phosphatase domain-containing protein</fullName>
    </recommendedName>
</protein>
<sequence>MDSSDASWLYVFPKFPIFIFIEPIFPVSRLSSFAYLLYLASSILNPIFESTILNHSTHSGTQVHLTGDGEAPWLTRLPFIMDQVRWESPDIIGFQEVLEHQYRDLKNETALRDYTSIGVGRDDGITRGEYVPLFWKNDKFKALSVKHFWLSDQPDVPGSIGWDAGQPRMVTMVHLKPVSDTSRDGESTESFFVMNTHFDDRGLQESAKLILKKSNELIAETGLPILLMGDFNAPRQEAAYKVLTGKASEQASGQPTEHFSQDCAMRIERPYSMPQGICIEGEHKAHNEQIPAVTSSNSTAQHFKDSGAEVKRPYGSFEATFTGFYHNPKDAQVIDFIMFMPTAPNLWQVIKYGVIPNQFYNEPLASDHRMVSAVIQTA</sequence>
<feature type="domain" description="Endonuclease/exonuclease/phosphatase" evidence="1">
    <location>
        <begin position="88"/>
        <end position="327"/>
    </location>
</feature>
<dbReference type="CDD" id="cd09083">
    <property type="entry name" value="EEP-1"/>
    <property type="match status" value="1"/>
</dbReference>
<proteinExistence type="predicted"/>
<gene>
    <name evidence="2" type="ORF">PCANC_06174</name>
</gene>
<dbReference type="OrthoDB" id="276515at2759"/>
<name>A0A2N5VTH9_9BASI</name>
<evidence type="ECO:0000259" key="1">
    <source>
        <dbReference type="Pfam" id="PF03372"/>
    </source>
</evidence>
<dbReference type="GO" id="GO:0000175">
    <property type="term" value="F:3'-5'-RNA exonuclease activity"/>
    <property type="evidence" value="ECO:0007669"/>
    <property type="project" value="TreeGrafter"/>
</dbReference>
<dbReference type="PANTHER" id="PTHR12121:SF36">
    <property type="entry name" value="ENDONUCLEASE_EXONUCLEASE_PHOSPHATASE DOMAIN-CONTAINING PROTEIN"/>
    <property type="match status" value="1"/>
</dbReference>
<dbReference type="EMBL" id="PGCJ01000064">
    <property type="protein sequence ID" value="PLW53271.1"/>
    <property type="molecule type" value="Genomic_DNA"/>
</dbReference>
<dbReference type="Pfam" id="PF03372">
    <property type="entry name" value="Exo_endo_phos"/>
    <property type="match status" value="1"/>
</dbReference>
<dbReference type="InterPro" id="IPR050410">
    <property type="entry name" value="CCR4/nocturin_mRNA_transcr"/>
</dbReference>
<keyword evidence="3" id="KW-1185">Reference proteome</keyword>
<evidence type="ECO:0000313" key="3">
    <source>
        <dbReference type="Proteomes" id="UP000235388"/>
    </source>
</evidence>
<dbReference type="InterPro" id="IPR005135">
    <property type="entry name" value="Endo/exonuclease/phosphatase"/>
</dbReference>
<dbReference type="InterPro" id="IPR036691">
    <property type="entry name" value="Endo/exonu/phosph_ase_sf"/>
</dbReference>
<dbReference type="SUPFAM" id="SSF56219">
    <property type="entry name" value="DNase I-like"/>
    <property type="match status" value="1"/>
</dbReference>
<comment type="caution">
    <text evidence="2">The sequence shown here is derived from an EMBL/GenBank/DDBJ whole genome shotgun (WGS) entry which is preliminary data.</text>
</comment>
<dbReference type="Proteomes" id="UP000235388">
    <property type="component" value="Unassembled WGS sequence"/>
</dbReference>
<accession>A0A2N5VTH9</accession>
<dbReference type="STRING" id="200324.A0A2N5VTH9"/>
<organism evidence="2 3">
    <name type="scientific">Puccinia coronata f. sp. avenae</name>
    <dbReference type="NCBI Taxonomy" id="200324"/>
    <lineage>
        <taxon>Eukaryota</taxon>
        <taxon>Fungi</taxon>
        <taxon>Dikarya</taxon>
        <taxon>Basidiomycota</taxon>
        <taxon>Pucciniomycotina</taxon>
        <taxon>Pucciniomycetes</taxon>
        <taxon>Pucciniales</taxon>
        <taxon>Pucciniaceae</taxon>
        <taxon>Puccinia</taxon>
    </lineage>
</organism>
<dbReference type="Gene3D" id="3.60.10.10">
    <property type="entry name" value="Endonuclease/exonuclease/phosphatase"/>
    <property type="match status" value="2"/>
</dbReference>
<evidence type="ECO:0000313" key="2">
    <source>
        <dbReference type="EMBL" id="PLW53271.1"/>
    </source>
</evidence>
<dbReference type="PANTHER" id="PTHR12121">
    <property type="entry name" value="CARBON CATABOLITE REPRESSOR PROTEIN 4"/>
    <property type="match status" value="1"/>
</dbReference>
<dbReference type="AlphaFoldDB" id="A0A2N5VTH9"/>